<evidence type="ECO:0000313" key="1">
    <source>
        <dbReference type="EMBL" id="CDI42954.1"/>
    </source>
</evidence>
<gene>
    <name evidence="1" type="ORF">LHCIRMBIA953_00028</name>
</gene>
<organism evidence="1 2">
    <name type="scientific">Lactobacillus helveticus CIRM-BIA 953</name>
    <dbReference type="NCBI Taxonomy" id="1226335"/>
    <lineage>
        <taxon>Bacteria</taxon>
        <taxon>Bacillati</taxon>
        <taxon>Bacillota</taxon>
        <taxon>Bacilli</taxon>
        <taxon>Lactobacillales</taxon>
        <taxon>Lactobacillaceae</taxon>
        <taxon>Lactobacillus</taxon>
    </lineage>
</organism>
<name>U4QMB6_LACHE</name>
<reference evidence="1 2" key="1">
    <citation type="submission" date="2013-09" db="EMBL/GenBank/DDBJ databases">
        <title>Draft Genome Sequence of five Lactobacillus helveticus strains CIRM-BIA 101T, 103, 104, 951 and 953 isolated from milk product.</title>
        <authorList>
            <person name="Valence F."/>
            <person name="Chuat V."/>
            <person name="Ma L."/>
            <person name="Creno S."/>
            <person name="Falentin H."/>
            <person name="Lortal S."/>
            <person name="Bizet C."/>
            <person name="Clermont D."/>
            <person name="Loux V."/>
            <person name="Bouchier C."/>
            <person name="Cousin S."/>
        </authorList>
    </citation>
    <scope>NUCLEOTIDE SEQUENCE [LARGE SCALE GENOMIC DNA]</scope>
    <source>
        <strain evidence="1 2">CIRM-BIA 953</strain>
    </source>
</reference>
<comment type="caution">
    <text evidence="1">The sequence shown here is derived from an EMBL/GenBank/DDBJ whole genome shotgun (WGS) entry which is preliminary data.</text>
</comment>
<protein>
    <submittedName>
        <fullName evidence="1">Uncharacterized protein</fullName>
    </submittedName>
</protein>
<dbReference type="EMBL" id="CBUH010000135">
    <property type="protein sequence ID" value="CDI42954.1"/>
    <property type="molecule type" value="Genomic_DNA"/>
</dbReference>
<sequence>MTPGLMGVFRHVVFYSLMKLGFISETHTVVFG</sequence>
<dbReference type="Proteomes" id="UP000017243">
    <property type="component" value="Unassembled WGS sequence"/>
</dbReference>
<accession>U4QMB6</accession>
<evidence type="ECO:0000313" key="2">
    <source>
        <dbReference type="Proteomes" id="UP000017243"/>
    </source>
</evidence>
<proteinExistence type="predicted"/>
<dbReference type="AlphaFoldDB" id="U4QMB6"/>